<accession>A0AB38HDW0</accession>
<dbReference type="InterPro" id="IPR003798">
    <property type="entry name" value="DNA_recombination_RmuC"/>
</dbReference>
<dbReference type="PANTHER" id="PTHR30563">
    <property type="entry name" value="DNA RECOMBINATION PROTEIN RMUC"/>
    <property type="match status" value="1"/>
</dbReference>
<name>A0AB38HDW0_9PAST</name>
<comment type="similarity">
    <text evidence="2">Belongs to the RmuC family.</text>
</comment>
<dbReference type="RefSeq" id="WP_412841935.1">
    <property type="nucleotide sequence ID" value="NZ_UGHJ01000004.1"/>
</dbReference>
<keyword evidence="3" id="KW-0175">Coiled coil</keyword>
<sequence>MIKASLTILILLHLPDNKHLIIDSKMSLVAYESAVNSEDENQRKLGLQEHESLKKSYRRLITQGLQQFDWYA</sequence>
<proteinExistence type="inferred from homology"/>
<protein>
    <submittedName>
        <fullName evidence="5">DNA recombination protein rmuC</fullName>
    </submittedName>
</protein>
<keyword evidence="4" id="KW-0233">DNA recombination</keyword>
<dbReference type="EMBL" id="UGHJ01000004">
    <property type="protein sequence ID" value="STO91843.1"/>
    <property type="molecule type" value="Genomic_DNA"/>
</dbReference>
<comment type="function">
    <text evidence="1">Involved in DNA recombination.</text>
</comment>
<comment type="caution">
    <text evidence="5">The sequence shown here is derived from an EMBL/GenBank/DDBJ whole genome shotgun (WGS) entry which is preliminary data.</text>
</comment>
<evidence type="ECO:0000256" key="2">
    <source>
        <dbReference type="ARBA" id="ARBA00009840"/>
    </source>
</evidence>
<evidence type="ECO:0000256" key="4">
    <source>
        <dbReference type="ARBA" id="ARBA00023172"/>
    </source>
</evidence>
<dbReference type="AlphaFoldDB" id="A0AB38HDW0"/>
<dbReference type="GO" id="GO:0006310">
    <property type="term" value="P:DNA recombination"/>
    <property type="evidence" value="ECO:0007669"/>
    <property type="project" value="UniProtKB-KW"/>
</dbReference>
<reference evidence="5 6" key="1">
    <citation type="submission" date="2018-06" db="EMBL/GenBank/DDBJ databases">
        <authorList>
            <consortium name="Pathogen Informatics"/>
            <person name="Doyle S."/>
        </authorList>
    </citation>
    <scope>NUCLEOTIDE SEQUENCE [LARGE SCALE GENOMIC DNA]</scope>
    <source>
        <strain evidence="5 6">NCTC8540</strain>
    </source>
</reference>
<dbReference type="PANTHER" id="PTHR30563:SF0">
    <property type="entry name" value="DNA RECOMBINATION PROTEIN RMUC"/>
    <property type="match status" value="1"/>
</dbReference>
<dbReference type="Pfam" id="PF02646">
    <property type="entry name" value="RmuC"/>
    <property type="match status" value="1"/>
</dbReference>
<dbReference type="Proteomes" id="UP000254496">
    <property type="component" value="Unassembled WGS sequence"/>
</dbReference>
<evidence type="ECO:0000256" key="3">
    <source>
        <dbReference type="ARBA" id="ARBA00023054"/>
    </source>
</evidence>
<gene>
    <name evidence="5" type="primary">rmuC_3</name>
    <name evidence="5" type="ORF">NCTC8540_02349</name>
</gene>
<evidence type="ECO:0000256" key="1">
    <source>
        <dbReference type="ARBA" id="ARBA00003416"/>
    </source>
</evidence>
<evidence type="ECO:0000313" key="5">
    <source>
        <dbReference type="EMBL" id="STO91843.1"/>
    </source>
</evidence>
<organism evidence="5 6">
    <name type="scientific">Canicola haemoglobinophilus</name>
    <dbReference type="NCBI Taxonomy" id="733"/>
    <lineage>
        <taxon>Bacteria</taxon>
        <taxon>Pseudomonadati</taxon>
        <taxon>Pseudomonadota</taxon>
        <taxon>Gammaproteobacteria</taxon>
        <taxon>Pasteurellales</taxon>
        <taxon>Pasteurellaceae</taxon>
        <taxon>Canicola</taxon>
    </lineage>
</organism>
<evidence type="ECO:0000313" key="6">
    <source>
        <dbReference type="Proteomes" id="UP000254496"/>
    </source>
</evidence>